<keyword evidence="1" id="KW-0328">Glycosyltransferase</keyword>
<protein>
    <submittedName>
        <fullName evidence="4">AMP phosphorylase</fullName>
    </submittedName>
</protein>
<dbReference type="InterPro" id="IPR000053">
    <property type="entry name" value="Thymidine/pyrmidine_PPase"/>
</dbReference>
<dbReference type="InterPro" id="IPR000312">
    <property type="entry name" value="Glycosyl_Trfase_fam3"/>
</dbReference>
<dbReference type="SUPFAM" id="SSF47648">
    <property type="entry name" value="Nucleoside phosphorylase/phosphoribosyltransferase N-terminal domain"/>
    <property type="match status" value="1"/>
</dbReference>
<name>A0A447ITW7_9ARCH</name>
<dbReference type="AlphaFoldDB" id="A0A447ITW7"/>
<dbReference type="PROSITE" id="PS00647">
    <property type="entry name" value="THYMID_PHOSPHORYLASE"/>
    <property type="match status" value="1"/>
</dbReference>
<dbReference type="Pfam" id="PF02885">
    <property type="entry name" value="Glycos_trans_3N"/>
    <property type="match status" value="1"/>
</dbReference>
<dbReference type="GO" id="GO:0004645">
    <property type="term" value="F:1,4-alpha-oligoglucan phosphorylase activity"/>
    <property type="evidence" value="ECO:0007669"/>
    <property type="project" value="InterPro"/>
</dbReference>
<dbReference type="Gene3D" id="3.40.1030.10">
    <property type="entry name" value="Nucleoside phosphorylase/phosphoribosyltransferase catalytic domain"/>
    <property type="match status" value="1"/>
</dbReference>
<evidence type="ECO:0000256" key="2">
    <source>
        <dbReference type="ARBA" id="ARBA00022679"/>
    </source>
</evidence>
<dbReference type="GO" id="GO:0016763">
    <property type="term" value="F:pentosyltransferase activity"/>
    <property type="evidence" value="ECO:0007669"/>
    <property type="project" value="InterPro"/>
</dbReference>
<organism evidence="4">
    <name type="scientific">uncultured Candidatus Pacearchaeota archaeon</name>
    <dbReference type="NCBI Taxonomy" id="2109283"/>
    <lineage>
        <taxon>Archaea</taxon>
        <taxon>Candidatus Pacearchaeota</taxon>
        <taxon>environmental samples</taxon>
    </lineage>
</organism>
<dbReference type="PANTHER" id="PTHR10515:SF0">
    <property type="entry name" value="THYMIDINE PHOSPHORYLASE"/>
    <property type="match status" value="1"/>
</dbReference>
<gene>
    <name evidence="4" type="primary">deoA</name>
</gene>
<dbReference type="Pfam" id="PF07831">
    <property type="entry name" value="PYNP_C"/>
    <property type="match status" value="1"/>
</dbReference>
<dbReference type="PANTHER" id="PTHR10515">
    <property type="entry name" value="THYMIDINE PHOSPHORYLASE"/>
    <property type="match status" value="1"/>
</dbReference>
<dbReference type="InterPro" id="IPR017459">
    <property type="entry name" value="Glycosyl_Trfase_fam3_N_dom"/>
</dbReference>
<dbReference type="Gene3D" id="3.90.1170.30">
    <property type="entry name" value="Pyrimidine nucleoside phosphorylase-like, C-terminal domain"/>
    <property type="match status" value="1"/>
</dbReference>
<dbReference type="InterPro" id="IPR013102">
    <property type="entry name" value="PYNP_C"/>
</dbReference>
<evidence type="ECO:0000259" key="3">
    <source>
        <dbReference type="SMART" id="SM00941"/>
    </source>
</evidence>
<accession>A0A447ITW7</accession>
<dbReference type="InterPro" id="IPR036320">
    <property type="entry name" value="Glycosyl_Trfase_fam3_N_dom_sf"/>
</dbReference>
<dbReference type="InterPro" id="IPR035902">
    <property type="entry name" value="Nuc_phospho_transferase"/>
</dbReference>
<reference evidence="4" key="1">
    <citation type="submission" date="2018-12" db="EMBL/GenBank/DDBJ databases">
        <authorList>
            <person name="Jaffe A."/>
        </authorList>
    </citation>
    <scope>NUCLEOTIDE SEQUENCE</scope>
</reference>
<evidence type="ECO:0000313" key="4">
    <source>
        <dbReference type="EMBL" id="VDS10960.1"/>
    </source>
</evidence>
<dbReference type="NCBIfam" id="NF003338">
    <property type="entry name" value="PRK04350.1"/>
    <property type="match status" value="1"/>
</dbReference>
<dbReference type="Gene3D" id="2.40.40.20">
    <property type="match status" value="1"/>
</dbReference>
<dbReference type="InterPro" id="IPR013466">
    <property type="entry name" value="Thymidine/AMP_Pase"/>
</dbReference>
<dbReference type="EMBL" id="LR131572">
    <property type="protein sequence ID" value="VDS10960.1"/>
    <property type="molecule type" value="Genomic_DNA"/>
</dbReference>
<dbReference type="GO" id="GO:0006206">
    <property type="term" value="P:pyrimidine nucleobase metabolic process"/>
    <property type="evidence" value="ECO:0007669"/>
    <property type="project" value="InterPro"/>
</dbReference>
<proteinExistence type="predicted"/>
<sequence>MKFKIKSFKIGAGKPIVYMNKADAVKLNINIGDRVEVSINKRKSIGIVDVAESYFNPGELGASHLIISELKVKSGDRVELEIVPVPKSSLLLRKKAFCKEYTKKEIDLIIKDIVDDKLTEAEIAFFISGVYHCGMTEKETAYLTESIYKNGNIINWRSSKIADKHSIGGVPGNRTTPLVVSICASAGIKMPKTSSRAITTAAGTADVIESVADIDFPIAKLKRIVNKTNACLAWGGSLGLAPADDKLIQVEKIIHLDPESQLIASILAKKLAAGSKYVLIDIPYGEGAKVSKKGAKKLKKKFKNIAKHFKLKLETVLTDGSQPIGNGVGPLLEIKDLLRVLSRNNPPKDLEDKAIKLAAIILEMIGKTKKGKGQKLAREILDSGKALKKFEQIIKAQNGSLKNLKRAKFVKRIESKSSGNVRKIRNQEINHLARLAGSPVNKAAGLFLHVHKGQKIKKGQILIEIHAESKDKLNQAIRFFKSSEAIEIK</sequence>
<evidence type="ECO:0000256" key="1">
    <source>
        <dbReference type="ARBA" id="ARBA00022676"/>
    </source>
</evidence>
<dbReference type="GO" id="GO:0006213">
    <property type="term" value="P:pyrimidine nucleoside metabolic process"/>
    <property type="evidence" value="ECO:0007669"/>
    <property type="project" value="InterPro"/>
</dbReference>
<feature type="domain" description="Pyrimidine nucleoside phosphorylase C-terminal" evidence="3">
    <location>
        <begin position="420"/>
        <end position="487"/>
    </location>
</feature>
<dbReference type="InterPro" id="IPR017872">
    <property type="entry name" value="Pyrmidine_PPase_CS"/>
</dbReference>
<dbReference type="NCBIfam" id="TIGR02645">
    <property type="entry name" value="ARCH_P_rylase"/>
    <property type="match status" value="1"/>
</dbReference>
<dbReference type="GO" id="GO:0005829">
    <property type="term" value="C:cytosol"/>
    <property type="evidence" value="ECO:0007669"/>
    <property type="project" value="TreeGrafter"/>
</dbReference>
<dbReference type="Pfam" id="PF00591">
    <property type="entry name" value="Glycos_transf_3"/>
    <property type="match status" value="1"/>
</dbReference>
<dbReference type="SMART" id="SM00941">
    <property type="entry name" value="PYNP_C"/>
    <property type="match status" value="1"/>
</dbReference>
<dbReference type="SUPFAM" id="SSF54680">
    <property type="entry name" value="Pyrimidine nucleoside phosphorylase C-terminal domain"/>
    <property type="match status" value="1"/>
</dbReference>
<dbReference type="Gene3D" id="1.20.970.50">
    <property type="match status" value="1"/>
</dbReference>
<dbReference type="InterPro" id="IPR036566">
    <property type="entry name" value="PYNP-like_C_sf"/>
</dbReference>
<keyword evidence="2" id="KW-0808">Transferase</keyword>
<dbReference type="SUPFAM" id="SSF52418">
    <property type="entry name" value="Nucleoside phosphorylase/phosphoribosyltransferase catalytic domain"/>
    <property type="match status" value="1"/>
</dbReference>